<dbReference type="AlphaFoldDB" id="A0A5C3LTF8"/>
<keyword evidence="2" id="KW-1185">Reference proteome</keyword>
<feature type="non-terminal residue" evidence="1">
    <location>
        <position position="1"/>
    </location>
</feature>
<organism evidence="1 2">
    <name type="scientific">Crucibulum laeve</name>
    <dbReference type="NCBI Taxonomy" id="68775"/>
    <lineage>
        <taxon>Eukaryota</taxon>
        <taxon>Fungi</taxon>
        <taxon>Dikarya</taxon>
        <taxon>Basidiomycota</taxon>
        <taxon>Agaricomycotina</taxon>
        <taxon>Agaricomycetes</taxon>
        <taxon>Agaricomycetidae</taxon>
        <taxon>Agaricales</taxon>
        <taxon>Agaricineae</taxon>
        <taxon>Nidulariaceae</taxon>
        <taxon>Crucibulum</taxon>
    </lineage>
</organism>
<dbReference type="EMBL" id="ML213619">
    <property type="protein sequence ID" value="TFK35673.1"/>
    <property type="molecule type" value="Genomic_DNA"/>
</dbReference>
<name>A0A5C3LTF8_9AGAR</name>
<dbReference type="STRING" id="68775.A0A5C3LTF8"/>
<gene>
    <name evidence="1" type="ORF">BDQ12DRAFT_580577</name>
</gene>
<proteinExistence type="predicted"/>
<protein>
    <submittedName>
        <fullName evidence="1">Uncharacterized protein</fullName>
    </submittedName>
</protein>
<accession>A0A5C3LTF8</accession>
<evidence type="ECO:0000313" key="1">
    <source>
        <dbReference type="EMBL" id="TFK35673.1"/>
    </source>
</evidence>
<dbReference type="Proteomes" id="UP000308652">
    <property type="component" value="Unassembled WGS sequence"/>
</dbReference>
<sequence length="60" mass="6792">QDPFRSHLVALLSIYELGPKGAPIPRWDGPSDWQTDSILRSLSALAKRMWTAEEVVEEAR</sequence>
<evidence type="ECO:0000313" key="2">
    <source>
        <dbReference type="Proteomes" id="UP000308652"/>
    </source>
</evidence>
<feature type="non-terminal residue" evidence="1">
    <location>
        <position position="60"/>
    </location>
</feature>
<reference evidence="1 2" key="1">
    <citation type="journal article" date="2019" name="Nat. Ecol. Evol.">
        <title>Megaphylogeny resolves global patterns of mushroom evolution.</title>
        <authorList>
            <person name="Varga T."/>
            <person name="Krizsan K."/>
            <person name="Foldi C."/>
            <person name="Dima B."/>
            <person name="Sanchez-Garcia M."/>
            <person name="Sanchez-Ramirez S."/>
            <person name="Szollosi G.J."/>
            <person name="Szarkandi J.G."/>
            <person name="Papp V."/>
            <person name="Albert L."/>
            <person name="Andreopoulos W."/>
            <person name="Angelini C."/>
            <person name="Antonin V."/>
            <person name="Barry K.W."/>
            <person name="Bougher N.L."/>
            <person name="Buchanan P."/>
            <person name="Buyck B."/>
            <person name="Bense V."/>
            <person name="Catcheside P."/>
            <person name="Chovatia M."/>
            <person name="Cooper J."/>
            <person name="Damon W."/>
            <person name="Desjardin D."/>
            <person name="Finy P."/>
            <person name="Geml J."/>
            <person name="Haridas S."/>
            <person name="Hughes K."/>
            <person name="Justo A."/>
            <person name="Karasinski D."/>
            <person name="Kautmanova I."/>
            <person name="Kiss B."/>
            <person name="Kocsube S."/>
            <person name="Kotiranta H."/>
            <person name="LaButti K.M."/>
            <person name="Lechner B.E."/>
            <person name="Liimatainen K."/>
            <person name="Lipzen A."/>
            <person name="Lukacs Z."/>
            <person name="Mihaltcheva S."/>
            <person name="Morgado L.N."/>
            <person name="Niskanen T."/>
            <person name="Noordeloos M.E."/>
            <person name="Ohm R.A."/>
            <person name="Ortiz-Santana B."/>
            <person name="Ovrebo C."/>
            <person name="Racz N."/>
            <person name="Riley R."/>
            <person name="Savchenko A."/>
            <person name="Shiryaev A."/>
            <person name="Soop K."/>
            <person name="Spirin V."/>
            <person name="Szebenyi C."/>
            <person name="Tomsovsky M."/>
            <person name="Tulloss R.E."/>
            <person name="Uehling J."/>
            <person name="Grigoriev I.V."/>
            <person name="Vagvolgyi C."/>
            <person name="Papp T."/>
            <person name="Martin F.M."/>
            <person name="Miettinen O."/>
            <person name="Hibbett D.S."/>
            <person name="Nagy L.G."/>
        </authorList>
    </citation>
    <scope>NUCLEOTIDE SEQUENCE [LARGE SCALE GENOMIC DNA]</scope>
    <source>
        <strain evidence="1 2">CBS 166.37</strain>
    </source>
</reference>
<dbReference type="OrthoDB" id="3133167at2759"/>